<keyword evidence="3" id="KW-1185">Reference proteome</keyword>
<dbReference type="EMBL" id="KZ824342">
    <property type="protein sequence ID" value="RAL07024.1"/>
    <property type="molecule type" value="Genomic_DNA"/>
</dbReference>
<gene>
    <name evidence="2" type="ORF">BO97DRAFT_314060</name>
</gene>
<sequence length="68" mass="7302">AIKFAQEHSVYTTILALGVLVALMHWVLEVLGCAELGPGEASVAAMWQSRYAGYVSKVSLLEFFAEAG</sequence>
<dbReference type="InterPro" id="IPR038213">
    <property type="entry name" value="IFI6/IFI27-like_sf"/>
</dbReference>
<proteinExistence type="predicted"/>
<reference evidence="2 3" key="1">
    <citation type="submission" date="2018-02" db="EMBL/GenBank/DDBJ databases">
        <title>The genomes of Aspergillus section Nigri reveals drivers in fungal speciation.</title>
        <authorList>
            <consortium name="DOE Joint Genome Institute"/>
            <person name="Vesth T.C."/>
            <person name="Nybo J."/>
            <person name="Theobald S."/>
            <person name="Brandl J."/>
            <person name="Frisvad J.C."/>
            <person name="Nielsen K.F."/>
            <person name="Lyhne E.K."/>
            <person name="Kogle M.E."/>
            <person name="Kuo A."/>
            <person name="Riley R."/>
            <person name="Clum A."/>
            <person name="Nolan M."/>
            <person name="Lipzen A."/>
            <person name="Salamov A."/>
            <person name="Henrissat B."/>
            <person name="Wiebenga A."/>
            <person name="De vries R.P."/>
            <person name="Grigoriev I.V."/>
            <person name="Mortensen U.H."/>
            <person name="Andersen M.R."/>
            <person name="Baker S.E."/>
        </authorList>
    </citation>
    <scope>NUCLEOTIDE SEQUENCE [LARGE SCALE GENOMIC DNA]</scope>
    <source>
        <strain evidence="2 3">CBS 101889</strain>
    </source>
</reference>
<dbReference type="STRING" id="1450537.A0A395HL60"/>
<protein>
    <submittedName>
        <fullName evidence="2">Uncharacterized protein</fullName>
    </submittedName>
</protein>
<feature type="transmembrane region" description="Helical" evidence="1">
    <location>
        <begin position="9"/>
        <end position="28"/>
    </location>
</feature>
<evidence type="ECO:0000313" key="3">
    <source>
        <dbReference type="Proteomes" id="UP000248961"/>
    </source>
</evidence>
<keyword evidence="1" id="KW-0812">Transmembrane</keyword>
<keyword evidence="1" id="KW-0472">Membrane</keyword>
<dbReference type="OrthoDB" id="440424at2759"/>
<feature type="non-terminal residue" evidence="2">
    <location>
        <position position="1"/>
    </location>
</feature>
<dbReference type="Gene3D" id="6.10.110.10">
    <property type="match status" value="1"/>
</dbReference>
<feature type="non-terminal residue" evidence="2">
    <location>
        <position position="68"/>
    </location>
</feature>
<dbReference type="RefSeq" id="XP_025546178.1">
    <property type="nucleotide sequence ID" value="XM_025691250.1"/>
</dbReference>
<dbReference type="Proteomes" id="UP000248961">
    <property type="component" value="Unassembled WGS sequence"/>
</dbReference>
<accession>A0A395HL60</accession>
<evidence type="ECO:0000256" key="1">
    <source>
        <dbReference type="SAM" id="Phobius"/>
    </source>
</evidence>
<dbReference type="AlphaFoldDB" id="A0A395HL60"/>
<dbReference type="VEuPathDB" id="FungiDB:BO97DRAFT_314060"/>
<organism evidence="2 3">
    <name type="scientific">Aspergillus homomorphus (strain CBS 101889)</name>
    <dbReference type="NCBI Taxonomy" id="1450537"/>
    <lineage>
        <taxon>Eukaryota</taxon>
        <taxon>Fungi</taxon>
        <taxon>Dikarya</taxon>
        <taxon>Ascomycota</taxon>
        <taxon>Pezizomycotina</taxon>
        <taxon>Eurotiomycetes</taxon>
        <taxon>Eurotiomycetidae</taxon>
        <taxon>Eurotiales</taxon>
        <taxon>Aspergillaceae</taxon>
        <taxon>Aspergillus</taxon>
        <taxon>Aspergillus subgen. Circumdati</taxon>
    </lineage>
</organism>
<dbReference type="GeneID" id="37195539"/>
<evidence type="ECO:0000313" key="2">
    <source>
        <dbReference type="EMBL" id="RAL07024.1"/>
    </source>
</evidence>
<name>A0A395HL60_ASPHC</name>
<keyword evidence="1" id="KW-1133">Transmembrane helix</keyword>